<evidence type="ECO:0000313" key="8">
    <source>
        <dbReference type="Proteomes" id="UP001162480"/>
    </source>
</evidence>
<dbReference type="Proteomes" id="UP001162480">
    <property type="component" value="Chromosome 4"/>
</dbReference>
<comment type="similarity">
    <text evidence="5">Belongs to the glycosyl hydrolase 18 family.</text>
</comment>
<feature type="domain" description="GH18" evidence="6">
    <location>
        <begin position="1"/>
        <end position="277"/>
    </location>
</feature>
<dbReference type="GO" id="GO:0006032">
    <property type="term" value="P:chitin catabolic process"/>
    <property type="evidence" value="ECO:0007669"/>
    <property type="project" value="TreeGrafter"/>
</dbReference>
<dbReference type="InterPro" id="IPR001223">
    <property type="entry name" value="Glyco_hydro18_cat"/>
</dbReference>
<evidence type="ECO:0000256" key="5">
    <source>
        <dbReference type="RuleBase" id="RU004453"/>
    </source>
</evidence>
<dbReference type="SUPFAM" id="SSF51445">
    <property type="entry name" value="(Trans)glycosidases"/>
    <property type="match status" value="1"/>
</dbReference>
<keyword evidence="3 4" id="KW-0326">Glycosidase</keyword>
<sequence>MPSLRFQYEVTSCTAVDSGYIHYKSPRYNFDGFDMDWEFPATRGSPPEDKYRFTSLMEGLYTAFESEAEKTGQEKLLLTLATASGSYYINKSYEPHKIINYVDYMLLMTYNYHGQWEKVTGHHSGMWRHHKDPPGEKSELNTDWSIRYWLDVGIPKSKLIVGIPTYGMSFTLANPSIHGLFAPVEGGGRMGRYSSEKGILSFYEVCENIRERGWKSLWIDDQEVPYAYGGDQWARNIVKNNFAGAFVWSLEMDDFSGSCNEGKSPLMNTIRNVLQPYGPSRAEITWGQKSSIGRIHVTGRHRSSNRPRITVKPKPAWKEKPTWKPRPTWFKQTKKFKYATRNNLVIKPTKQPSAGKY</sequence>
<dbReference type="Gene3D" id="3.20.20.80">
    <property type="entry name" value="Glycosidases"/>
    <property type="match status" value="1"/>
</dbReference>
<dbReference type="PROSITE" id="PS01095">
    <property type="entry name" value="GH18_1"/>
    <property type="match status" value="1"/>
</dbReference>
<reference evidence="7" key="1">
    <citation type="submission" date="2023-08" db="EMBL/GenBank/DDBJ databases">
        <authorList>
            <person name="Alioto T."/>
            <person name="Alioto T."/>
            <person name="Gomez Garrido J."/>
        </authorList>
    </citation>
    <scope>NUCLEOTIDE SEQUENCE</scope>
</reference>
<proteinExistence type="inferred from homology"/>
<gene>
    <name evidence="7" type="ORF">OCTVUL_1B012519</name>
</gene>
<dbReference type="FunFam" id="3.10.50.10:FF:000001">
    <property type="entry name" value="Chitinase 3-like 1"/>
    <property type="match status" value="1"/>
</dbReference>
<dbReference type="EMBL" id="OX597817">
    <property type="protein sequence ID" value="CAI9722194.1"/>
    <property type="molecule type" value="Genomic_DNA"/>
</dbReference>
<evidence type="ECO:0000313" key="7">
    <source>
        <dbReference type="EMBL" id="CAI9722194.1"/>
    </source>
</evidence>
<accession>A0AA36F2L2</accession>
<protein>
    <submittedName>
        <fullName evidence="7">Acidic mammalian chitinase-like</fullName>
    </submittedName>
</protein>
<dbReference type="PROSITE" id="PS51910">
    <property type="entry name" value="GH18_2"/>
    <property type="match status" value="1"/>
</dbReference>
<dbReference type="InterPro" id="IPR001579">
    <property type="entry name" value="Glyco_hydro_18_chit_AS"/>
</dbReference>
<dbReference type="PANTHER" id="PTHR11177:SF317">
    <property type="entry name" value="CHITINASE 12-RELATED"/>
    <property type="match status" value="1"/>
</dbReference>
<dbReference type="AlphaFoldDB" id="A0AA36F2L2"/>
<evidence type="ECO:0000256" key="4">
    <source>
        <dbReference type="RuleBase" id="RU000489"/>
    </source>
</evidence>
<dbReference type="InterPro" id="IPR029070">
    <property type="entry name" value="Chitinase_insertion_sf"/>
</dbReference>
<evidence type="ECO:0000256" key="1">
    <source>
        <dbReference type="ARBA" id="ARBA00022801"/>
    </source>
</evidence>
<evidence type="ECO:0000259" key="6">
    <source>
        <dbReference type="PROSITE" id="PS51910"/>
    </source>
</evidence>
<name>A0AA36F2L2_OCTVU</name>
<dbReference type="Pfam" id="PF00704">
    <property type="entry name" value="Glyco_hydro_18"/>
    <property type="match status" value="1"/>
</dbReference>
<dbReference type="GO" id="GO:0005576">
    <property type="term" value="C:extracellular region"/>
    <property type="evidence" value="ECO:0007669"/>
    <property type="project" value="TreeGrafter"/>
</dbReference>
<dbReference type="SUPFAM" id="SSF54556">
    <property type="entry name" value="Chitinase insertion domain"/>
    <property type="match status" value="1"/>
</dbReference>
<dbReference type="GO" id="GO:0004568">
    <property type="term" value="F:chitinase activity"/>
    <property type="evidence" value="ECO:0007669"/>
    <property type="project" value="UniProtKB-ARBA"/>
</dbReference>
<dbReference type="PANTHER" id="PTHR11177">
    <property type="entry name" value="CHITINASE"/>
    <property type="match status" value="1"/>
</dbReference>
<organism evidence="7 8">
    <name type="scientific">Octopus vulgaris</name>
    <name type="common">Common octopus</name>
    <dbReference type="NCBI Taxonomy" id="6645"/>
    <lineage>
        <taxon>Eukaryota</taxon>
        <taxon>Metazoa</taxon>
        <taxon>Spiralia</taxon>
        <taxon>Lophotrochozoa</taxon>
        <taxon>Mollusca</taxon>
        <taxon>Cephalopoda</taxon>
        <taxon>Coleoidea</taxon>
        <taxon>Octopodiformes</taxon>
        <taxon>Octopoda</taxon>
        <taxon>Incirrata</taxon>
        <taxon>Octopodidae</taxon>
        <taxon>Octopus</taxon>
    </lineage>
</organism>
<evidence type="ECO:0000256" key="3">
    <source>
        <dbReference type="ARBA" id="ARBA00023295"/>
    </source>
</evidence>
<keyword evidence="1 4" id="KW-0378">Hydrolase</keyword>
<keyword evidence="8" id="KW-1185">Reference proteome</keyword>
<dbReference type="SMART" id="SM00636">
    <property type="entry name" value="Glyco_18"/>
    <property type="match status" value="1"/>
</dbReference>
<dbReference type="GO" id="GO:0008061">
    <property type="term" value="F:chitin binding"/>
    <property type="evidence" value="ECO:0007669"/>
    <property type="project" value="InterPro"/>
</dbReference>
<keyword evidence="2" id="KW-1015">Disulfide bond</keyword>
<evidence type="ECO:0000256" key="2">
    <source>
        <dbReference type="ARBA" id="ARBA00023157"/>
    </source>
</evidence>
<dbReference type="InterPro" id="IPR050314">
    <property type="entry name" value="Glycosyl_Hydrlase_18"/>
</dbReference>
<dbReference type="InterPro" id="IPR017853">
    <property type="entry name" value="GH"/>
</dbReference>
<dbReference type="InterPro" id="IPR011583">
    <property type="entry name" value="Chitinase_II/V-like_cat"/>
</dbReference>
<dbReference type="Gene3D" id="3.10.50.10">
    <property type="match status" value="1"/>
</dbReference>
<dbReference type="GO" id="GO:0005975">
    <property type="term" value="P:carbohydrate metabolic process"/>
    <property type="evidence" value="ECO:0007669"/>
    <property type="project" value="InterPro"/>
</dbReference>